<dbReference type="Proteomes" id="UP000812277">
    <property type="component" value="Unassembled WGS sequence"/>
</dbReference>
<keyword evidence="1" id="KW-1133">Transmembrane helix</keyword>
<accession>A0ABS7D1M2</accession>
<evidence type="ECO:0000313" key="3">
    <source>
        <dbReference type="Proteomes" id="UP000812277"/>
    </source>
</evidence>
<gene>
    <name evidence="2" type="ORF">K0T92_03660</name>
</gene>
<keyword evidence="3" id="KW-1185">Reference proteome</keyword>
<name>A0ABS7D1M2_9BACL</name>
<keyword evidence="1" id="KW-0812">Transmembrane</keyword>
<evidence type="ECO:0008006" key="4">
    <source>
        <dbReference type="Google" id="ProtNLM"/>
    </source>
</evidence>
<protein>
    <recommendedName>
        <fullName evidence="4">Tfp pilus assembly protein PilN</fullName>
    </recommendedName>
</protein>
<dbReference type="RefSeq" id="WP_219871031.1">
    <property type="nucleotide sequence ID" value="NZ_JAHZIJ010000001.1"/>
</dbReference>
<evidence type="ECO:0000313" key="2">
    <source>
        <dbReference type="EMBL" id="MBW7473839.1"/>
    </source>
</evidence>
<proteinExistence type="predicted"/>
<keyword evidence="1" id="KW-0472">Membrane</keyword>
<reference evidence="2 3" key="1">
    <citation type="submission" date="2021-07" db="EMBL/GenBank/DDBJ databases">
        <title>Paenibacillus radiodurans sp. nov., isolated from the southeastern edge of Tengger Desert.</title>
        <authorList>
            <person name="Zhang G."/>
        </authorList>
    </citation>
    <scope>NUCLEOTIDE SEQUENCE [LARGE SCALE GENOMIC DNA]</scope>
    <source>
        <strain evidence="2 3">DT7-4</strain>
    </source>
</reference>
<feature type="transmembrane region" description="Helical" evidence="1">
    <location>
        <begin position="21"/>
        <end position="42"/>
    </location>
</feature>
<comment type="caution">
    <text evidence="2">The sequence shown here is derived from an EMBL/GenBank/DDBJ whole genome shotgun (WGS) entry which is preliminary data.</text>
</comment>
<sequence length="191" mass="22128">MNNLNLNLLPRKPFLKQYFRQLFTVLIMAILIPFAVMLIGYITDSINESSLKAEIADMDNRVQVMSKRLQVNPVTASYEELSKSVDELEALQTDWKLIIDRVEFYLPAEAKYIDISGKNNNLLEVSYQFNRMSEVIHYMDQLEQEPMIDDVKLTSISRKGEQLNSSAYDRGFELSIKHTVNISIVFHSNEK</sequence>
<organism evidence="2 3">
    <name type="scientific">Paenibacillus oenotherae</name>
    <dbReference type="NCBI Taxonomy" id="1435645"/>
    <lineage>
        <taxon>Bacteria</taxon>
        <taxon>Bacillati</taxon>
        <taxon>Bacillota</taxon>
        <taxon>Bacilli</taxon>
        <taxon>Bacillales</taxon>
        <taxon>Paenibacillaceae</taxon>
        <taxon>Paenibacillus</taxon>
    </lineage>
</organism>
<dbReference type="EMBL" id="JAHZIJ010000001">
    <property type="protein sequence ID" value="MBW7473839.1"/>
    <property type="molecule type" value="Genomic_DNA"/>
</dbReference>
<evidence type="ECO:0000256" key="1">
    <source>
        <dbReference type="SAM" id="Phobius"/>
    </source>
</evidence>